<sequence length="89" mass="10311">MSSELLSIGDLRSEYGLGRDLATRLVRLLPHVQVGRRGRGAYLLVRRADFDFLVNRATVERVDLWHIARKHTPESLQLWLQGQPHLRLN</sequence>
<accession>A0ABQ2FHN8</accession>
<evidence type="ECO:0000313" key="1">
    <source>
        <dbReference type="EMBL" id="GGK95505.1"/>
    </source>
</evidence>
<proteinExistence type="predicted"/>
<dbReference type="EMBL" id="BMPE01000002">
    <property type="protein sequence ID" value="GGK95505.1"/>
    <property type="molecule type" value="Genomic_DNA"/>
</dbReference>
<comment type="caution">
    <text evidence="1">The sequence shown here is derived from an EMBL/GenBank/DDBJ whole genome shotgun (WGS) entry which is preliminary data.</text>
</comment>
<gene>
    <name evidence="1" type="ORF">GCM10010844_12500</name>
</gene>
<protein>
    <submittedName>
        <fullName evidence="1">Uncharacterized protein</fullName>
    </submittedName>
</protein>
<evidence type="ECO:0000313" key="2">
    <source>
        <dbReference type="Proteomes" id="UP000604341"/>
    </source>
</evidence>
<organism evidence="1 2">
    <name type="scientific">Deinococcus radiotolerans</name>
    <dbReference type="NCBI Taxonomy" id="1309407"/>
    <lineage>
        <taxon>Bacteria</taxon>
        <taxon>Thermotogati</taxon>
        <taxon>Deinococcota</taxon>
        <taxon>Deinococci</taxon>
        <taxon>Deinococcales</taxon>
        <taxon>Deinococcaceae</taxon>
        <taxon>Deinococcus</taxon>
    </lineage>
</organism>
<dbReference type="Proteomes" id="UP000604341">
    <property type="component" value="Unassembled WGS sequence"/>
</dbReference>
<keyword evidence="2" id="KW-1185">Reference proteome</keyword>
<name>A0ABQ2FHN8_9DEIO</name>
<reference evidence="2" key="1">
    <citation type="journal article" date="2019" name="Int. J. Syst. Evol. Microbiol.">
        <title>The Global Catalogue of Microorganisms (GCM) 10K type strain sequencing project: providing services to taxonomists for standard genome sequencing and annotation.</title>
        <authorList>
            <consortium name="The Broad Institute Genomics Platform"/>
            <consortium name="The Broad Institute Genome Sequencing Center for Infectious Disease"/>
            <person name="Wu L."/>
            <person name="Ma J."/>
        </authorList>
    </citation>
    <scope>NUCLEOTIDE SEQUENCE [LARGE SCALE GENOMIC DNA]</scope>
    <source>
        <strain evidence="2">JCM 19173</strain>
    </source>
</reference>